<proteinExistence type="predicted"/>
<feature type="region of interest" description="Disordered" evidence="1">
    <location>
        <begin position="57"/>
        <end position="88"/>
    </location>
</feature>
<dbReference type="GO" id="GO:0008237">
    <property type="term" value="F:metallopeptidase activity"/>
    <property type="evidence" value="ECO:0007669"/>
    <property type="project" value="InterPro"/>
</dbReference>
<dbReference type="AlphaFoldDB" id="A0A3B1C9M1"/>
<feature type="compositionally biased region" description="Polar residues" evidence="1">
    <location>
        <begin position="57"/>
        <end position="70"/>
    </location>
</feature>
<dbReference type="SUPFAM" id="SSF55486">
    <property type="entry name" value="Metalloproteases ('zincins'), catalytic domain"/>
    <property type="match status" value="1"/>
</dbReference>
<accession>A0A3B1C9M1</accession>
<evidence type="ECO:0000313" key="2">
    <source>
        <dbReference type="EMBL" id="VAX24862.1"/>
    </source>
</evidence>
<name>A0A3B1C9M1_9ZZZZ</name>
<evidence type="ECO:0000256" key="1">
    <source>
        <dbReference type="SAM" id="MobiDB-lite"/>
    </source>
</evidence>
<reference evidence="2" key="1">
    <citation type="submission" date="2018-06" db="EMBL/GenBank/DDBJ databases">
        <authorList>
            <person name="Zhirakovskaya E."/>
        </authorList>
    </citation>
    <scope>NUCLEOTIDE SEQUENCE</scope>
</reference>
<gene>
    <name evidence="2" type="ORF">MNBD_NITROSPINAE02-248</name>
</gene>
<feature type="non-terminal residue" evidence="2">
    <location>
        <position position="1"/>
    </location>
</feature>
<sequence length="124" mass="12789">SGGIPGPPVNGTPHSGVIVSTLGGLSGLSSADRRMQGNTMAHEMGHYYGLFHTAESSGQSFDPISDTPQCGASRDSNGDGKVSPEECSGAGGDNLMFWQAPVSGLQTRLTAGQRFVLGRAANFY</sequence>
<dbReference type="EMBL" id="UOGE01000097">
    <property type="protein sequence ID" value="VAX24862.1"/>
    <property type="molecule type" value="Genomic_DNA"/>
</dbReference>
<organism evidence="2">
    <name type="scientific">hydrothermal vent metagenome</name>
    <dbReference type="NCBI Taxonomy" id="652676"/>
    <lineage>
        <taxon>unclassified sequences</taxon>
        <taxon>metagenomes</taxon>
        <taxon>ecological metagenomes</taxon>
    </lineage>
</organism>
<dbReference type="Gene3D" id="3.40.390.10">
    <property type="entry name" value="Collagenase (Catalytic Domain)"/>
    <property type="match status" value="1"/>
</dbReference>
<protein>
    <submittedName>
        <fullName evidence="2">Uncharacterized protein</fullName>
    </submittedName>
</protein>
<dbReference type="InterPro" id="IPR024079">
    <property type="entry name" value="MetalloPept_cat_dom_sf"/>
</dbReference>